<keyword evidence="5 13" id="KW-0378">Hydrolase</keyword>
<keyword evidence="7" id="KW-0119">Carbohydrate metabolism</keyword>
<proteinExistence type="inferred from homology"/>
<comment type="catalytic activity">
    <reaction evidence="1">
        <text>Endohydrolysis of (1-&gt;4)-beta-D-glucosidic linkages in cellulose, lichenin and cereal beta-D-glucans.</text>
        <dbReference type="EC" id="3.2.1.4"/>
    </reaction>
</comment>
<keyword evidence="6" id="KW-0136">Cellulose degradation</keyword>
<dbReference type="PANTHER" id="PTHR34142">
    <property type="entry name" value="ENDO-BETA-1,4-GLUCANASE A"/>
    <property type="match status" value="1"/>
</dbReference>
<organism evidence="16 17">
    <name type="scientific">Phialocephala subalpina</name>
    <dbReference type="NCBI Taxonomy" id="576137"/>
    <lineage>
        <taxon>Eukaryota</taxon>
        <taxon>Fungi</taxon>
        <taxon>Dikarya</taxon>
        <taxon>Ascomycota</taxon>
        <taxon>Pezizomycotina</taxon>
        <taxon>Leotiomycetes</taxon>
        <taxon>Helotiales</taxon>
        <taxon>Mollisiaceae</taxon>
        <taxon>Phialocephala</taxon>
        <taxon>Phialocephala fortinii species complex</taxon>
    </lineage>
</organism>
<evidence type="ECO:0000313" key="16">
    <source>
        <dbReference type="EMBL" id="CZR69888.1"/>
    </source>
</evidence>
<evidence type="ECO:0000256" key="11">
    <source>
        <dbReference type="ARBA" id="ARBA00059691"/>
    </source>
</evidence>
<name>A0A1L7XXZ1_9HELO</name>
<evidence type="ECO:0000256" key="2">
    <source>
        <dbReference type="ARBA" id="ARBA00005641"/>
    </source>
</evidence>
<dbReference type="EMBL" id="FJOG01000083">
    <property type="protein sequence ID" value="CZR69888.1"/>
    <property type="molecule type" value="Genomic_DNA"/>
</dbReference>
<keyword evidence="10" id="KW-0624">Polysaccharide degradation</keyword>
<evidence type="ECO:0000256" key="13">
    <source>
        <dbReference type="RuleBase" id="RU361153"/>
    </source>
</evidence>
<evidence type="ECO:0000256" key="6">
    <source>
        <dbReference type="ARBA" id="ARBA00023001"/>
    </source>
</evidence>
<dbReference type="InterPro" id="IPR018087">
    <property type="entry name" value="Glyco_hydro_5_CS"/>
</dbReference>
<sequence length="375" mass="39322">MLFLTLLSLITAAFAASPLAGVNIAGFDFGVDITGTANLASAMGPLVTLGGSDGAAQMSHFAKDDNLNLFRLPVSWQFLINSLTLTGGAGNGTGNGTRSNSAAGTLDATNSNKYDQLVKACLATGAHCIIDVHNYARFENKIIGQGGPTNAEFANLWSQLAAKYKNETNVVFGIMNEPHNIPDMKIWAATVQEAVTAIREAGATTQMILLPGNDFTGAQTFVSNGSFGNLSTVHNPDGSNTSLIFDVHKYLDSDGSGQALECSSNNIQDTFMPLSMVLVANKREAILSETGGGNSASCLTDLCNTLTFINANTDAYMGYVGWAAGGFSPTTYNLTMTPLGSAGNFTDQPIVKQCLVGTRMGGGIASKKRTIRRSL</sequence>
<evidence type="ECO:0000256" key="5">
    <source>
        <dbReference type="ARBA" id="ARBA00022801"/>
    </source>
</evidence>
<comment type="function">
    <text evidence="11">Endoglucanase (EG) that cleaves the internal beta-1,4-glucosidic bonds in cellulose. The degradation of cellulose involves an interplay between different cellulolytic enzymes. Hydrolysis starts with EGs, which cut internal glycosidic linkages to reduce the polymerization degree of the substrate and creates new chain ends for exocellobiohydrolases (CBHs). The CBH release the disaccharide cellobiose from the non-reducing end of the cellulose polymer chain. Finally, beta-1,4-glucosidases hydrolyze the cellobiose and other short cello-oligosaccharides into glucose units.</text>
</comment>
<dbReference type="OrthoDB" id="5823761at2759"/>
<keyword evidence="9 13" id="KW-0326">Glycosidase</keyword>
<keyword evidence="8" id="KW-0873">Pyrrolidone carboxylic acid</keyword>
<gene>
    <name evidence="16" type="ORF">PAC_19788</name>
</gene>
<evidence type="ECO:0000256" key="8">
    <source>
        <dbReference type="ARBA" id="ARBA00023283"/>
    </source>
</evidence>
<evidence type="ECO:0000256" key="12">
    <source>
        <dbReference type="ARBA" id="ARBA00074271"/>
    </source>
</evidence>
<dbReference type="PROSITE" id="PS00659">
    <property type="entry name" value="GLYCOSYL_HYDROL_F5"/>
    <property type="match status" value="1"/>
</dbReference>
<dbReference type="PANTHER" id="PTHR34142:SF5">
    <property type="entry name" value="CBM1 DOMAIN-CONTAINING PROTEIN"/>
    <property type="match status" value="1"/>
</dbReference>
<dbReference type="AlphaFoldDB" id="A0A1L7XXZ1"/>
<dbReference type="FunFam" id="3.20.20.80:FF:000124">
    <property type="entry name" value="Exported cellulase"/>
    <property type="match status" value="1"/>
</dbReference>
<dbReference type="Proteomes" id="UP000184330">
    <property type="component" value="Unassembled WGS sequence"/>
</dbReference>
<dbReference type="InterPro" id="IPR017853">
    <property type="entry name" value="GH"/>
</dbReference>
<dbReference type="GO" id="GO:0008810">
    <property type="term" value="F:cellulase activity"/>
    <property type="evidence" value="ECO:0007669"/>
    <property type="project" value="UniProtKB-EC"/>
</dbReference>
<feature type="chain" id="PRO_5012137433" description="Endoglucanase EG-II" evidence="14">
    <location>
        <begin position="16"/>
        <end position="375"/>
    </location>
</feature>
<keyword evidence="4 14" id="KW-0732">Signal</keyword>
<dbReference type="Pfam" id="PF00150">
    <property type="entry name" value="Cellulase"/>
    <property type="match status" value="1"/>
</dbReference>
<evidence type="ECO:0000256" key="3">
    <source>
        <dbReference type="ARBA" id="ARBA00012601"/>
    </source>
</evidence>
<accession>A0A1L7XXZ1</accession>
<reference evidence="16 17" key="1">
    <citation type="submission" date="2016-03" db="EMBL/GenBank/DDBJ databases">
        <authorList>
            <person name="Ploux O."/>
        </authorList>
    </citation>
    <scope>NUCLEOTIDE SEQUENCE [LARGE SCALE GENOMIC DNA]</scope>
    <source>
        <strain evidence="16 17">UAMH 11012</strain>
    </source>
</reference>
<evidence type="ECO:0000259" key="15">
    <source>
        <dbReference type="Pfam" id="PF00150"/>
    </source>
</evidence>
<protein>
    <recommendedName>
        <fullName evidence="12">Endoglucanase EG-II</fullName>
        <ecNumber evidence="3">3.2.1.4</ecNumber>
    </recommendedName>
</protein>
<comment type="similarity">
    <text evidence="2 13">Belongs to the glycosyl hydrolase 5 (cellulase A) family.</text>
</comment>
<dbReference type="GO" id="GO:0030245">
    <property type="term" value="P:cellulose catabolic process"/>
    <property type="evidence" value="ECO:0007669"/>
    <property type="project" value="UniProtKB-KW"/>
</dbReference>
<evidence type="ECO:0000256" key="14">
    <source>
        <dbReference type="SAM" id="SignalP"/>
    </source>
</evidence>
<evidence type="ECO:0000256" key="7">
    <source>
        <dbReference type="ARBA" id="ARBA00023277"/>
    </source>
</evidence>
<dbReference type="InterPro" id="IPR001547">
    <property type="entry name" value="Glyco_hydro_5"/>
</dbReference>
<dbReference type="SUPFAM" id="SSF51445">
    <property type="entry name" value="(Trans)glycosidases"/>
    <property type="match status" value="1"/>
</dbReference>
<feature type="domain" description="Glycoside hydrolase family 5" evidence="15">
    <location>
        <begin position="51"/>
        <end position="324"/>
    </location>
</feature>
<evidence type="ECO:0000256" key="1">
    <source>
        <dbReference type="ARBA" id="ARBA00000966"/>
    </source>
</evidence>
<keyword evidence="17" id="KW-1185">Reference proteome</keyword>
<feature type="signal peptide" evidence="14">
    <location>
        <begin position="1"/>
        <end position="15"/>
    </location>
</feature>
<dbReference type="Gene3D" id="3.20.20.80">
    <property type="entry name" value="Glycosidases"/>
    <property type="match status" value="1"/>
</dbReference>
<dbReference type="EC" id="3.2.1.4" evidence="3"/>
<evidence type="ECO:0000313" key="17">
    <source>
        <dbReference type="Proteomes" id="UP000184330"/>
    </source>
</evidence>
<evidence type="ECO:0000256" key="9">
    <source>
        <dbReference type="ARBA" id="ARBA00023295"/>
    </source>
</evidence>
<evidence type="ECO:0000256" key="4">
    <source>
        <dbReference type="ARBA" id="ARBA00022729"/>
    </source>
</evidence>
<evidence type="ECO:0000256" key="10">
    <source>
        <dbReference type="ARBA" id="ARBA00023326"/>
    </source>
</evidence>